<gene>
    <name evidence="4" type="ORF">HCN52_04850</name>
</gene>
<evidence type="ECO:0000313" key="5">
    <source>
        <dbReference type="Proteomes" id="UP000727056"/>
    </source>
</evidence>
<dbReference type="RefSeq" id="WP_168087116.1">
    <property type="nucleotide sequence ID" value="NZ_BHZH01000042.1"/>
</dbReference>
<protein>
    <submittedName>
        <fullName evidence="4">MerR family transcriptional regulator</fullName>
    </submittedName>
</protein>
<reference evidence="4 5" key="1">
    <citation type="submission" date="2020-03" db="EMBL/GenBank/DDBJ databases">
        <title>Draft genome of Streptomyces sp. ventii, isolated from the Axial Seamount in the Pacific Ocean, and resequencing of the two type strains Streptomyces lonarensis strain NCL 716 and Streptomyces bohaiensis strain 11A07.</title>
        <authorList>
            <person name="Loughran R.M."/>
            <person name="Pfannmuller K.M."/>
            <person name="Wasson B.J."/>
            <person name="Deadmond M.C."/>
            <person name="Paddock B.E."/>
            <person name="Koyack M.J."/>
            <person name="Gallegos D.A."/>
            <person name="Mitchell E.A."/>
            <person name="Ushijima B."/>
            <person name="Saw J.H."/>
            <person name="Mcphail K.L."/>
            <person name="Videau P."/>
        </authorList>
    </citation>
    <scope>NUCLEOTIDE SEQUENCE [LARGE SCALE GENOMIC DNA]</scope>
    <source>
        <strain evidence="4 5">11A07</strain>
    </source>
</reference>
<proteinExistence type="predicted"/>
<dbReference type="PANTHER" id="PTHR30204">
    <property type="entry name" value="REDOX-CYCLING DRUG-SENSING TRANSCRIPTIONAL ACTIVATOR SOXR"/>
    <property type="match status" value="1"/>
</dbReference>
<name>A0ABX1C869_9ACTN</name>
<comment type="caution">
    <text evidence="4">The sequence shown here is derived from an EMBL/GenBank/DDBJ whole genome shotgun (WGS) entry which is preliminary data.</text>
</comment>
<dbReference type="Gene3D" id="1.10.1660.10">
    <property type="match status" value="1"/>
</dbReference>
<evidence type="ECO:0000313" key="4">
    <source>
        <dbReference type="EMBL" id="NJQ14283.1"/>
    </source>
</evidence>
<dbReference type="Pfam" id="PF13411">
    <property type="entry name" value="MerR_1"/>
    <property type="match status" value="1"/>
</dbReference>
<dbReference type="SMART" id="SM00422">
    <property type="entry name" value="HTH_MERR"/>
    <property type="match status" value="1"/>
</dbReference>
<dbReference type="SUPFAM" id="SSF46955">
    <property type="entry name" value="Putative DNA-binding domain"/>
    <property type="match status" value="1"/>
</dbReference>
<feature type="region of interest" description="Disordered" evidence="2">
    <location>
        <begin position="206"/>
        <end position="242"/>
    </location>
</feature>
<dbReference type="InterPro" id="IPR047057">
    <property type="entry name" value="MerR_fam"/>
</dbReference>
<dbReference type="EMBL" id="JAAVJC010000020">
    <property type="protein sequence ID" value="NJQ14283.1"/>
    <property type="molecule type" value="Genomic_DNA"/>
</dbReference>
<dbReference type="InterPro" id="IPR000551">
    <property type="entry name" value="MerR-type_HTH_dom"/>
</dbReference>
<keyword evidence="1" id="KW-0238">DNA-binding</keyword>
<keyword evidence="5" id="KW-1185">Reference proteome</keyword>
<dbReference type="InterPro" id="IPR009061">
    <property type="entry name" value="DNA-bd_dom_put_sf"/>
</dbReference>
<dbReference type="Proteomes" id="UP000727056">
    <property type="component" value="Unassembled WGS sequence"/>
</dbReference>
<evidence type="ECO:0000259" key="3">
    <source>
        <dbReference type="PROSITE" id="PS50937"/>
    </source>
</evidence>
<evidence type="ECO:0000256" key="1">
    <source>
        <dbReference type="ARBA" id="ARBA00023125"/>
    </source>
</evidence>
<evidence type="ECO:0000256" key="2">
    <source>
        <dbReference type="SAM" id="MobiDB-lite"/>
    </source>
</evidence>
<feature type="compositionally biased region" description="Low complexity" evidence="2">
    <location>
        <begin position="219"/>
        <end position="242"/>
    </location>
</feature>
<dbReference type="PANTHER" id="PTHR30204:SF98">
    <property type="entry name" value="HTH-TYPE TRANSCRIPTIONAL REGULATOR ADHR"/>
    <property type="match status" value="1"/>
</dbReference>
<dbReference type="PROSITE" id="PS50937">
    <property type="entry name" value="HTH_MERR_2"/>
    <property type="match status" value="1"/>
</dbReference>
<feature type="domain" description="HTH merR-type" evidence="3">
    <location>
        <begin position="1"/>
        <end position="70"/>
    </location>
</feature>
<accession>A0ABX1C869</accession>
<organism evidence="4 5">
    <name type="scientific">Streptomyces bohaiensis</name>
    <dbReference type="NCBI Taxonomy" id="1431344"/>
    <lineage>
        <taxon>Bacteria</taxon>
        <taxon>Bacillati</taxon>
        <taxon>Actinomycetota</taxon>
        <taxon>Actinomycetes</taxon>
        <taxon>Kitasatosporales</taxon>
        <taxon>Streptomycetaceae</taxon>
        <taxon>Streptomyces</taxon>
    </lineage>
</organism>
<sequence>MRISELSRRSGVPIATIKYYIREKLLPAGNPTAHNQADYDERHLRRLRLIRALVSVRGLSVSAASDILAALSENEENTHLALGLVLGAMQAEERKKPPQEGEEVAAGPMAEAERLIDATGWQLHPLSTGRTQLARSLQSMAQVGLHLDWQTLLPYARLAEQTAVLDLDQLSAGGDDRLSLAERAVQVTVLLEPVLMILRRMAQESESFSRYGSPPGEEPPAGARPAAGEEPAAAPGETPGAA</sequence>